<proteinExistence type="predicted"/>
<dbReference type="Proteomes" id="UP000799438">
    <property type="component" value="Unassembled WGS sequence"/>
</dbReference>
<name>A0A6A6BAY0_9PEZI</name>
<organism evidence="2 3">
    <name type="scientific">Aplosporella prunicola CBS 121167</name>
    <dbReference type="NCBI Taxonomy" id="1176127"/>
    <lineage>
        <taxon>Eukaryota</taxon>
        <taxon>Fungi</taxon>
        <taxon>Dikarya</taxon>
        <taxon>Ascomycota</taxon>
        <taxon>Pezizomycotina</taxon>
        <taxon>Dothideomycetes</taxon>
        <taxon>Dothideomycetes incertae sedis</taxon>
        <taxon>Botryosphaeriales</taxon>
        <taxon>Aplosporellaceae</taxon>
        <taxon>Aplosporella</taxon>
    </lineage>
</organism>
<dbReference type="AlphaFoldDB" id="A0A6A6BAY0"/>
<dbReference type="EMBL" id="ML995487">
    <property type="protein sequence ID" value="KAF2141250.1"/>
    <property type="molecule type" value="Genomic_DNA"/>
</dbReference>
<protein>
    <submittedName>
        <fullName evidence="2">Uncharacterized protein</fullName>
    </submittedName>
</protein>
<feature type="region of interest" description="Disordered" evidence="1">
    <location>
        <begin position="178"/>
        <end position="231"/>
    </location>
</feature>
<keyword evidence="3" id="KW-1185">Reference proteome</keyword>
<sequence length="231" mass="25588">MMHQPTTTETNSLHYGLQANNDAATTATPTTSTEPIPPRLLFSKEAETTPPQNDLRHPTAEEPTSISPRELELLADAFARLTLADSISSSSSTADVESKHSEAVCSFVQESLVVNEVVDIDDWLTLDFDQVIYPDEDDDEGDDEDDARSDATVEIVDVTDVKERRAYLALRKMRTSHTPRRKSCILRRTSRSHGRRRIFGDGRQEHGHAPAAPSAKPLRASGGNVLRLGRR</sequence>
<evidence type="ECO:0000256" key="1">
    <source>
        <dbReference type="SAM" id="MobiDB-lite"/>
    </source>
</evidence>
<feature type="compositionally biased region" description="Low complexity" evidence="1">
    <location>
        <begin position="23"/>
        <end position="34"/>
    </location>
</feature>
<feature type="compositionally biased region" description="Basic residues" evidence="1">
    <location>
        <begin position="178"/>
        <end position="197"/>
    </location>
</feature>
<dbReference type="RefSeq" id="XP_033396963.1">
    <property type="nucleotide sequence ID" value="XM_033543215.1"/>
</dbReference>
<reference evidence="2" key="1">
    <citation type="journal article" date="2020" name="Stud. Mycol.">
        <title>101 Dothideomycetes genomes: a test case for predicting lifestyles and emergence of pathogens.</title>
        <authorList>
            <person name="Haridas S."/>
            <person name="Albert R."/>
            <person name="Binder M."/>
            <person name="Bloem J."/>
            <person name="Labutti K."/>
            <person name="Salamov A."/>
            <person name="Andreopoulos B."/>
            <person name="Baker S."/>
            <person name="Barry K."/>
            <person name="Bills G."/>
            <person name="Bluhm B."/>
            <person name="Cannon C."/>
            <person name="Castanera R."/>
            <person name="Culley D."/>
            <person name="Daum C."/>
            <person name="Ezra D."/>
            <person name="Gonzalez J."/>
            <person name="Henrissat B."/>
            <person name="Kuo A."/>
            <person name="Liang C."/>
            <person name="Lipzen A."/>
            <person name="Lutzoni F."/>
            <person name="Magnuson J."/>
            <person name="Mondo S."/>
            <person name="Nolan M."/>
            <person name="Ohm R."/>
            <person name="Pangilinan J."/>
            <person name="Park H.-J."/>
            <person name="Ramirez L."/>
            <person name="Alfaro M."/>
            <person name="Sun H."/>
            <person name="Tritt A."/>
            <person name="Yoshinaga Y."/>
            <person name="Zwiers L.-H."/>
            <person name="Turgeon B."/>
            <person name="Goodwin S."/>
            <person name="Spatafora J."/>
            <person name="Crous P."/>
            <person name="Grigoriev I."/>
        </authorList>
    </citation>
    <scope>NUCLEOTIDE SEQUENCE</scope>
    <source>
        <strain evidence="2">CBS 121167</strain>
    </source>
</reference>
<evidence type="ECO:0000313" key="3">
    <source>
        <dbReference type="Proteomes" id="UP000799438"/>
    </source>
</evidence>
<dbReference type="GeneID" id="54300712"/>
<gene>
    <name evidence="2" type="ORF">K452DRAFT_309038</name>
</gene>
<feature type="region of interest" description="Disordered" evidence="1">
    <location>
        <begin position="1"/>
        <end position="64"/>
    </location>
</feature>
<evidence type="ECO:0000313" key="2">
    <source>
        <dbReference type="EMBL" id="KAF2141250.1"/>
    </source>
</evidence>
<accession>A0A6A6BAY0</accession>
<feature type="compositionally biased region" description="Polar residues" evidence="1">
    <location>
        <begin position="1"/>
        <end position="22"/>
    </location>
</feature>
<feature type="compositionally biased region" description="Basic and acidic residues" evidence="1">
    <location>
        <begin position="198"/>
        <end position="208"/>
    </location>
</feature>